<evidence type="ECO:0008006" key="7">
    <source>
        <dbReference type="Google" id="ProtNLM"/>
    </source>
</evidence>
<evidence type="ECO:0000313" key="5">
    <source>
        <dbReference type="EMBL" id="RKM93610.1"/>
    </source>
</evidence>
<name>A0A3R7HCH2_9ACTN</name>
<gene>
    <name evidence="5" type="ORF">SFRA_020760</name>
</gene>
<comment type="caution">
    <text evidence="5">The sequence shown here is derived from an EMBL/GenBank/DDBJ whole genome shotgun (WGS) entry which is preliminary data.</text>
</comment>
<protein>
    <recommendedName>
        <fullName evidence="7">Gas vesicle protein</fullName>
    </recommendedName>
</protein>
<reference evidence="5 6" key="1">
    <citation type="journal article" date="2014" name="Genome Announc.">
        <title>Draft Genome Sequence of Streptomyces fradiae ATCC 19609, a Strain Highly Sensitive to Antibiotics.</title>
        <authorList>
            <person name="Bekker O.B."/>
            <person name="Klimina K.M."/>
            <person name="Vatlin A.A."/>
            <person name="Zakharevich N.V."/>
            <person name="Kasianov A.S."/>
            <person name="Danilenko V.N."/>
        </authorList>
    </citation>
    <scope>NUCLEOTIDE SEQUENCE [LARGE SCALE GENOMIC DNA]</scope>
    <source>
        <strain evidence="5 6">ATCC 19609</strain>
    </source>
</reference>
<organism evidence="5 6">
    <name type="scientific">Streptomyces xinghaiensis</name>
    <dbReference type="NCBI Taxonomy" id="1038928"/>
    <lineage>
        <taxon>Bacteria</taxon>
        <taxon>Bacillati</taxon>
        <taxon>Actinomycetota</taxon>
        <taxon>Actinomycetes</taxon>
        <taxon>Kitasatosporales</taxon>
        <taxon>Streptomycetaceae</taxon>
        <taxon>Streptomyces</taxon>
    </lineage>
</organism>
<feature type="region of interest" description="Disordered" evidence="4">
    <location>
        <begin position="1"/>
        <end position="33"/>
    </location>
</feature>
<dbReference type="PANTHER" id="PTHR36852">
    <property type="entry name" value="PROTEIN GVPL 2"/>
    <property type="match status" value="1"/>
</dbReference>
<accession>A0A3R7HCH2</accession>
<dbReference type="PANTHER" id="PTHR36852:SF1">
    <property type="entry name" value="PROTEIN GVPL 2"/>
    <property type="match status" value="1"/>
</dbReference>
<dbReference type="OrthoDB" id="146444at2"/>
<dbReference type="GO" id="GO:0031411">
    <property type="term" value="C:gas vesicle"/>
    <property type="evidence" value="ECO:0007669"/>
    <property type="project" value="UniProtKB-SubCell"/>
</dbReference>
<evidence type="ECO:0000256" key="1">
    <source>
        <dbReference type="ARBA" id="ARBA00022987"/>
    </source>
</evidence>
<comment type="subcellular location">
    <subcellularLocation>
        <location evidence="2">Gas vesicle</location>
    </subcellularLocation>
</comment>
<evidence type="ECO:0000313" key="6">
    <source>
        <dbReference type="Proteomes" id="UP000028058"/>
    </source>
</evidence>
<evidence type="ECO:0000256" key="3">
    <source>
        <dbReference type="ARBA" id="ARBA00035643"/>
    </source>
</evidence>
<feature type="region of interest" description="Disordered" evidence="4">
    <location>
        <begin position="171"/>
        <end position="205"/>
    </location>
</feature>
<dbReference type="EMBL" id="JNAD02000010">
    <property type="protein sequence ID" value="RKM93610.1"/>
    <property type="molecule type" value="Genomic_DNA"/>
</dbReference>
<dbReference type="RefSeq" id="WP_078649280.1">
    <property type="nucleotide sequence ID" value="NZ_CP134822.1"/>
</dbReference>
<proteinExistence type="inferred from homology"/>
<keyword evidence="6" id="KW-1185">Reference proteome</keyword>
<keyword evidence="1" id="KW-0304">Gas vesicle</keyword>
<sequence>MTAIPSPSATAPAGGTPETRVVPAGAPAAPPASAGSTLTCVFVVCRGGDPAPALATTPGHHGGGPLRALPVGALTAVVQDVPAAAFSEEALRKRLSDPGELELCARAHHTVVAAVADHASAIPFPLTTLYREDGRVRAALRAKEPRLHAVFDRIAGRVEWGVKVYAAPLPAAPETGPRTAATRDTGTPAEAGTAPDRGTPAPGTGRAYLARVRGRHRAREERQNAALRAAEQVDAALRGISAAARRLRVHDVRPAGDPRTQLLNAAYLIDRDRDETVAATLRRLRADPGTDGVHIEVTGPWVPYSFAATGDGDDDG</sequence>
<dbReference type="InterPro" id="IPR009430">
    <property type="entry name" value="GvpL/GvpF"/>
</dbReference>
<dbReference type="AlphaFoldDB" id="A0A3R7HCH2"/>
<evidence type="ECO:0000256" key="4">
    <source>
        <dbReference type="SAM" id="MobiDB-lite"/>
    </source>
</evidence>
<dbReference type="GO" id="GO:0031412">
    <property type="term" value="P:gas vesicle organization"/>
    <property type="evidence" value="ECO:0007669"/>
    <property type="project" value="InterPro"/>
</dbReference>
<dbReference type="Proteomes" id="UP000028058">
    <property type="component" value="Unassembled WGS sequence"/>
</dbReference>
<dbReference type="Pfam" id="PF06386">
    <property type="entry name" value="GvpL_GvpF"/>
    <property type="match status" value="1"/>
</dbReference>
<comment type="similarity">
    <text evidence="3">Belongs to the gas vesicle GvpF/GvpL family.</text>
</comment>
<evidence type="ECO:0000256" key="2">
    <source>
        <dbReference type="ARBA" id="ARBA00035108"/>
    </source>
</evidence>